<reference evidence="2 3" key="1">
    <citation type="submission" date="2016-02" db="EMBL/GenBank/DDBJ databases">
        <title>Genome analysis of coral dinoflagellate symbionts highlights evolutionary adaptations to a symbiotic lifestyle.</title>
        <authorList>
            <person name="Aranda M."/>
            <person name="Li Y."/>
            <person name="Liew Y.J."/>
            <person name="Baumgarten S."/>
            <person name="Simakov O."/>
            <person name="Wilson M."/>
            <person name="Piel J."/>
            <person name="Ashoor H."/>
            <person name="Bougouffa S."/>
            <person name="Bajic V.B."/>
            <person name="Ryu T."/>
            <person name="Ravasi T."/>
            <person name="Bayer T."/>
            <person name="Micklem G."/>
            <person name="Kim H."/>
            <person name="Bhak J."/>
            <person name="Lajeunesse T.C."/>
            <person name="Voolstra C.R."/>
        </authorList>
    </citation>
    <scope>NUCLEOTIDE SEQUENCE [LARGE SCALE GENOMIC DNA]</scope>
    <source>
        <strain evidence="2 3">CCMP2467</strain>
    </source>
</reference>
<proteinExistence type="predicted"/>
<comment type="caution">
    <text evidence="2">The sequence shown here is derived from an EMBL/GenBank/DDBJ whole genome shotgun (WGS) entry which is preliminary data.</text>
</comment>
<accession>A0A1Q9E953</accession>
<dbReference type="Proteomes" id="UP000186817">
    <property type="component" value="Unassembled WGS sequence"/>
</dbReference>
<gene>
    <name evidence="2" type="ORF">AK812_SmicGene13056</name>
</gene>
<dbReference type="EMBL" id="LSRX01000222">
    <property type="protein sequence ID" value="OLQ03954.1"/>
    <property type="molecule type" value="Genomic_DNA"/>
</dbReference>
<dbReference type="OrthoDB" id="10323651at2759"/>
<feature type="compositionally biased region" description="Basic and acidic residues" evidence="1">
    <location>
        <begin position="255"/>
        <end position="279"/>
    </location>
</feature>
<feature type="compositionally biased region" description="Polar residues" evidence="1">
    <location>
        <begin position="66"/>
        <end position="78"/>
    </location>
</feature>
<feature type="compositionally biased region" description="Basic and acidic residues" evidence="1">
    <location>
        <begin position="187"/>
        <end position="210"/>
    </location>
</feature>
<feature type="compositionally biased region" description="Low complexity" evidence="1">
    <location>
        <begin position="142"/>
        <end position="166"/>
    </location>
</feature>
<name>A0A1Q9E953_SYMMI</name>
<keyword evidence="3" id="KW-1185">Reference proteome</keyword>
<feature type="compositionally biased region" description="Polar residues" evidence="1">
    <location>
        <begin position="211"/>
        <end position="226"/>
    </location>
</feature>
<dbReference type="AlphaFoldDB" id="A0A1Q9E953"/>
<evidence type="ECO:0000313" key="2">
    <source>
        <dbReference type="EMBL" id="OLQ03954.1"/>
    </source>
</evidence>
<sequence>MTGRVRDALNLQQGVSFVGRLRFISPLTEPHPIRTRHHAQCASKPIGQPSVRGRKGGEAQAGWSEPDSQLSGQSTVSRSHGGSVASLIRFGPFEAPPAVASKGLFLGSGVEGFCAFAVPAPPYSILVHSVSEPLTTEGRRVPAFGSPSDSSSPTGSPGGASSPGTALTEPPAADPADVLTAVPMAEPKAEPKEDPKEEPALKAGKEDDGSKTPSSAVEELSTGTRKTLSEKDAAGFAKRLTEWAKAEAISGSGANDRHARMSWPSEDRDKRRHDLHEQARSQAGSAPL</sequence>
<feature type="region of interest" description="Disordered" evidence="1">
    <location>
        <begin position="247"/>
        <end position="288"/>
    </location>
</feature>
<evidence type="ECO:0000313" key="3">
    <source>
        <dbReference type="Proteomes" id="UP000186817"/>
    </source>
</evidence>
<feature type="region of interest" description="Disordered" evidence="1">
    <location>
        <begin position="138"/>
        <end position="233"/>
    </location>
</feature>
<evidence type="ECO:0000256" key="1">
    <source>
        <dbReference type="SAM" id="MobiDB-lite"/>
    </source>
</evidence>
<organism evidence="2 3">
    <name type="scientific">Symbiodinium microadriaticum</name>
    <name type="common">Dinoflagellate</name>
    <name type="synonym">Zooxanthella microadriatica</name>
    <dbReference type="NCBI Taxonomy" id="2951"/>
    <lineage>
        <taxon>Eukaryota</taxon>
        <taxon>Sar</taxon>
        <taxon>Alveolata</taxon>
        <taxon>Dinophyceae</taxon>
        <taxon>Suessiales</taxon>
        <taxon>Symbiodiniaceae</taxon>
        <taxon>Symbiodinium</taxon>
    </lineage>
</organism>
<protein>
    <submittedName>
        <fullName evidence="2">Uncharacterized protein</fullName>
    </submittedName>
</protein>
<feature type="region of interest" description="Disordered" evidence="1">
    <location>
        <begin position="32"/>
        <end position="78"/>
    </location>
</feature>